<dbReference type="Gene3D" id="1.20.1720.10">
    <property type="entry name" value="Multidrug resistance protein D"/>
    <property type="match status" value="1"/>
</dbReference>
<protein>
    <recommendedName>
        <fullName evidence="8">Bcr/CflA family efflux transporter</fullName>
    </recommendedName>
</protein>
<feature type="transmembrane region" description="Helical" evidence="8">
    <location>
        <begin position="304"/>
        <end position="325"/>
    </location>
</feature>
<evidence type="ECO:0000256" key="1">
    <source>
        <dbReference type="ARBA" id="ARBA00004651"/>
    </source>
</evidence>
<dbReference type="SUPFAM" id="SSF103473">
    <property type="entry name" value="MFS general substrate transporter"/>
    <property type="match status" value="1"/>
</dbReference>
<dbReference type="GO" id="GO:0042910">
    <property type="term" value="F:xenobiotic transmembrane transporter activity"/>
    <property type="evidence" value="ECO:0007669"/>
    <property type="project" value="InterPro"/>
</dbReference>
<dbReference type="PANTHER" id="PTHR42718">
    <property type="entry name" value="MAJOR FACILITATOR SUPERFAMILY MULTIDRUG TRANSPORTER MFSC"/>
    <property type="match status" value="1"/>
</dbReference>
<feature type="transmembrane region" description="Helical" evidence="8">
    <location>
        <begin position="213"/>
        <end position="231"/>
    </location>
</feature>
<accession>A0A0L8BJA2</accession>
<comment type="caution">
    <text evidence="10">The sequence shown here is derived from an EMBL/GenBank/DDBJ whole genome shotgun (WGS) entry which is preliminary data.</text>
</comment>
<dbReference type="PROSITE" id="PS50850">
    <property type="entry name" value="MFS"/>
    <property type="match status" value="1"/>
</dbReference>
<feature type="transmembrane region" description="Helical" evidence="8">
    <location>
        <begin position="251"/>
        <end position="271"/>
    </location>
</feature>
<evidence type="ECO:0000256" key="5">
    <source>
        <dbReference type="ARBA" id="ARBA00022692"/>
    </source>
</evidence>
<feature type="domain" description="Major facilitator superfamily (MFS) profile" evidence="9">
    <location>
        <begin position="7"/>
        <end position="396"/>
    </location>
</feature>
<evidence type="ECO:0000313" key="11">
    <source>
        <dbReference type="Proteomes" id="UP000037425"/>
    </source>
</evidence>
<comment type="similarity">
    <text evidence="2 8">Belongs to the major facilitator superfamily. Bcr/CmlA family.</text>
</comment>
<keyword evidence="5 8" id="KW-0812">Transmembrane</keyword>
<dbReference type="EMBL" id="LGAP01000024">
    <property type="protein sequence ID" value="KOF14648.1"/>
    <property type="molecule type" value="Genomic_DNA"/>
</dbReference>
<feature type="transmembrane region" description="Helical" evidence="8">
    <location>
        <begin position="134"/>
        <end position="159"/>
    </location>
</feature>
<dbReference type="GO" id="GO:1990961">
    <property type="term" value="P:xenobiotic detoxification by transmembrane export across the plasma membrane"/>
    <property type="evidence" value="ECO:0007669"/>
    <property type="project" value="InterPro"/>
</dbReference>
<evidence type="ECO:0000256" key="2">
    <source>
        <dbReference type="ARBA" id="ARBA00006236"/>
    </source>
</evidence>
<dbReference type="AlphaFoldDB" id="A0A0L8BJA2"/>
<evidence type="ECO:0000256" key="4">
    <source>
        <dbReference type="ARBA" id="ARBA00022475"/>
    </source>
</evidence>
<evidence type="ECO:0000256" key="6">
    <source>
        <dbReference type="ARBA" id="ARBA00022989"/>
    </source>
</evidence>
<feature type="transmembrane region" description="Helical" evidence="8">
    <location>
        <begin position="105"/>
        <end position="122"/>
    </location>
</feature>
<dbReference type="InterPro" id="IPR020846">
    <property type="entry name" value="MFS_dom"/>
</dbReference>
<keyword evidence="3 8" id="KW-0813">Transport</keyword>
<comment type="caution">
    <text evidence="8">Lacks conserved residue(s) required for the propagation of feature annotation.</text>
</comment>
<dbReference type="OrthoDB" id="9800416at2"/>
<keyword evidence="7 8" id="KW-0472">Membrane</keyword>
<evidence type="ECO:0000259" key="9">
    <source>
        <dbReference type="PROSITE" id="PS50850"/>
    </source>
</evidence>
<keyword evidence="8" id="KW-0997">Cell inner membrane</keyword>
<feature type="transmembrane region" description="Helical" evidence="8">
    <location>
        <begin position="278"/>
        <end position="298"/>
    </location>
</feature>
<feature type="transmembrane region" description="Helical" evidence="8">
    <location>
        <begin position="367"/>
        <end position="388"/>
    </location>
</feature>
<dbReference type="InterPro" id="IPR036259">
    <property type="entry name" value="MFS_trans_sf"/>
</dbReference>
<evidence type="ECO:0000313" key="10">
    <source>
        <dbReference type="EMBL" id="KOF14648.1"/>
    </source>
</evidence>
<sequence>MTRRMSERRTSIIGAFLVALGPVSMALYTPAMPELVRAFSSSEAAIKMTLSLYFAGFAFAQLVSGTLSDVIGRRRTTLIFMAIYLAGSLMAAFAPSVAVLLAGRLVQGIGASVGMTVARAIVRDQFTGLQAARIMNMIGMMLAIGPAVSPTLGGLALGLFGWQSIFFLMVGFALMACVSVQFFMAETATPDPAKGHLRPILAAYRELLTDSRFVSSTIVIAGAVGALYAQATMLPFVLIGTVGLTPTEFGVGMLMQSGFFFSGTVTVRLLMRRFTPQALVPVGLCFIAIGSVALAYTMHALEPSFLSVMAPVGVYAFGIAFVMPYMMTAAMAPFPHIAGTASAMMGFIQMGAGLLGGALAAVVGVPVLALGTIIPSFGLLCVLSYLWYRRTVRLTPLAAPADGKQALPEAAE</sequence>
<dbReference type="GO" id="GO:0005886">
    <property type="term" value="C:plasma membrane"/>
    <property type="evidence" value="ECO:0007669"/>
    <property type="project" value="UniProtKB-SubCell"/>
</dbReference>
<feature type="transmembrane region" description="Helical" evidence="8">
    <location>
        <begin position="50"/>
        <end position="71"/>
    </location>
</feature>
<name>A0A0L8BJA2_ENSAD</name>
<dbReference type="CDD" id="cd17320">
    <property type="entry name" value="MFS_MdfA_MDR_like"/>
    <property type="match status" value="1"/>
</dbReference>
<dbReference type="InterPro" id="IPR011701">
    <property type="entry name" value="MFS"/>
</dbReference>
<keyword evidence="4" id="KW-1003">Cell membrane</keyword>
<dbReference type="Pfam" id="PF07690">
    <property type="entry name" value="MFS_1"/>
    <property type="match status" value="1"/>
</dbReference>
<evidence type="ECO:0000256" key="7">
    <source>
        <dbReference type="ARBA" id="ARBA00023136"/>
    </source>
</evidence>
<dbReference type="InterPro" id="IPR004812">
    <property type="entry name" value="Efflux_drug-R_Bcr/CmlA"/>
</dbReference>
<evidence type="ECO:0000256" key="8">
    <source>
        <dbReference type="RuleBase" id="RU365088"/>
    </source>
</evidence>
<evidence type="ECO:0000256" key="3">
    <source>
        <dbReference type="ARBA" id="ARBA00022448"/>
    </source>
</evidence>
<dbReference type="NCBIfam" id="TIGR00710">
    <property type="entry name" value="efflux_Bcr_CflA"/>
    <property type="match status" value="1"/>
</dbReference>
<feature type="transmembrane region" description="Helical" evidence="8">
    <location>
        <begin position="165"/>
        <end position="184"/>
    </location>
</feature>
<feature type="transmembrane region" description="Helical" evidence="8">
    <location>
        <begin position="78"/>
        <end position="99"/>
    </location>
</feature>
<dbReference type="PANTHER" id="PTHR42718:SF9">
    <property type="entry name" value="MAJOR FACILITATOR SUPERFAMILY MULTIDRUG TRANSPORTER MFSC"/>
    <property type="match status" value="1"/>
</dbReference>
<gene>
    <name evidence="10" type="ORF">AC244_25770</name>
</gene>
<comment type="subcellular location">
    <subcellularLocation>
        <location evidence="8">Cell inner membrane</location>
        <topology evidence="8">Multi-pass membrane protein</topology>
    </subcellularLocation>
    <subcellularLocation>
        <location evidence="1">Cell membrane</location>
        <topology evidence="1">Multi-pass membrane protein</topology>
    </subcellularLocation>
</comment>
<dbReference type="Proteomes" id="UP000037425">
    <property type="component" value="Unassembled WGS sequence"/>
</dbReference>
<dbReference type="PATRIC" id="fig|106592.7.peg.3916"/>
<organism evidence="10 11">
    <name type="scientific">Ensifer adhaerens</name>
    <name type="common">Sinorhizobium morelense</name>
    <dbReference type="NCBI Taxonomy" id="106592"/>
    <lineage>
        <taxon>Bacteria</taxon>
        <taxon>Pseudomonadati</taxon>
        <taxon>Pseudomonadota</taxon>
        <taxon>Alphaproteobacteria</taxon>
        <taxon>Hyphomicrobiales</taxon>
        <taxon>Rhizobiaceae</taxon>
        <taxon>Sinorhizobium/Ensifer group</taxon>
        <taxon>Ensifer</taxon>
    </lineage>
</organism>
<feature type="transmembrane region" description="Helical" evidence="8">
    <location>
        <begin position="337"/>
        <end position="361"/>
    </location>
</feature>
<reference evidence="11" key="1">
    <citation type="submission" date="2015-07" db="EMBL/GenBank/DDBJ databases">
        <title>Whole genome sequence of an Ensifer adhaerens strain isolated from a cave pool in the Wind Cave National Park.</title>
        <authorList>
            <person name="Eng W.W.H."/>
            <person name="Gan H.M."/>
            <person name="Barton H.A."/>
            <person name="Savka M.A."/>
        </authorList>
    </citation>
    <scope>NUCLEOTIDE SEQUENCE [LARGE SCALE GENOMIC DNA]</scope>
    <source>
        <strain evidence="11">SD006</strain>
    </source>
</reference>
<keyword evidence="6 8" id="KW-1133">Transmembrane helix</keyword>
<dbReference type="RefSeq" id="WP_053251661.1">
    <property type="nucleotide sequence ID" value="NZ_LGAP01000024.1"/>
</dbReference>
<proteinExistence type="inferred from homology"/>